<reference evidence="3 4" key="1">
    <citation type="submission" date="2021-09" db="EMBL/GenBank/DDBJ databases">
        <title>WGS of Mycoplasma sp. Zaradi2 strains.</title>
        <authorList>
            <person name="Spergser J."/>
        </authorList>
    </citation>
    <scope>NUCLEOTIDE SEQUENCE [LARGE SCALE GENOMIC DNA]</scope>
    <source>
        <strain evidence="3 4">1331</strain>
    </source>
</reference>
<dbReference type="Proteomes" id="UP000772186">
    <property type="component" value="Unassembled WGS sequence"/>
</dbReference>
<name>A0A953NDU5_9MOLU</name>
<dbReference type="AlphaFoldDB" id="A0A953NDU5"/>
<dbReference type="RefSeq" id="WP_205517590.1">
    <property type="nucleotide sequence ID" value="NZ_CP070479.1"/>
</dbReference>
<organism evidence="3 4">
    <name type="scientific">Mycoplasma tauri</name>
    <dbReference type="NCBI Taxonomy" id="547987"/>
    <lineage>
        <taxon>Bacteria</taxon>
        <taxon>Bacillati</taxon>
        <taxon>Mycoplasmatota</taxon>
        <taxon>Mollicutes</taxon>
        <taxon>Mycoplasmataceae</taxon>
        <taxon>Mycoplasma</taxon>
    </lineage>
</organism>
<gene>
    <name evidence="3" type="primary">rsmD</name>
    <name evidence="3" type="ORF">LAD73_00165</name>
</gene>
<evidence type="ECO:0000256" key="2">
    <source>
        <dbReference type="ARBA" id="ARBA00022679"/>
    </source>
</evidence>
<dbReference type="NCBIfam" id="TIGR00095">
    <property type="entry name" value="16S rRNA (guanine(966)-N(2))-methyltransferase RsmD"/>
    <property type="match status" value="1"/>
</dbReference>
<keyword evidence="2 3" id="KW-0808">Transferase</keyword>
<proteinExistence type="predicted"/>
<dbReference type="GO" id="GO:0052913">
    <property type="term" value="F:16S rRNA (guanine(966)-N(2))-methyltransferase activity"/>
    <property type="evidence" value="ECO:0007669"/>
    <property type="project" value="UniProtKB-EC"/>
</dbReference>
<dbReference type="InterPro" id="IPR002052">
    <property type="entry name" value="DNA_methylase_N6_adenine_CS"/>
</dbReference>
<dbReference type="PIRSF" id="PIRSF004553">
    <property type="entry name" value="CHP00095"/>
    <property type="match status" value="1"/>
</dbReference>
<accession>A0A953NDU5</accession>
<dbReference type="GO" id="GO:0003676">
    <property type="term" value="F:nucleic acid binding"/>
    <property type="evidence" value="ECO:0007669"/>
    <property type="project" value="InterPro"/>
</dbReference>
<dbReference type="Gene3D" id="3.40.50.150">
    <property type="entry name" value="Vaccinia Virus protein VP39"/>
    <property type="match status" value="1"/>
</dbReference>
<dbReference type="PROSITE" id="PS00092">
    <property type="entry name" value="N6_MTASE"/>
    <property type="match status" value="1"/>
</dbReference>
<protein>
    <submittedName>
        <fullName evidence="3">16S rRNA (Guanine(966)-N(2))-methyltransferase RsmD</fullName>
        <ecNumber evidence="3">2.1.1.171</ecNumber>
    </submittedName>
</protein>
<sequence>MIRIISGKYRHCQIEQPDNKNTRPTMDRVREAIFSSLRMNLEGKIVLDLFSGSGAMAIEAISNYASKAIAIEKNKLVYQTILKNIKKLNISNIETFNMDSISFLTTKINRVFDYIFVDPPYKEYDLLNECLYLISKNNFLDKYGYIIVECDNPTMIKIPKGFMIQKEKKYGKVYVLYLSHIN</sequence>
<evidence type="ECO:0000256" key="1">
    <source>
        <dbReference type="ARBA" id="ARBA00022603"/>
    </source>
</evidence>
<dbReference type="EMBL" id="JAIQBY010000001">
    <property type="protein sequence ID" value="MBZ4195143.1"/>
    <property type="molecule type" value="Genomic_DNA"/>
</dbReference>
<comment type="caution">
    <text evidence="3">The sequence shown here is derived from an EMBL/GenBank/DDBJ whole genome shotgun (WGS) entry which is preliminary data.</text>
</comment>
<keyword evidence="4" id="KW-1185">Reference proteome</keyword>
<evidence type="ECO:0000313" key="3">
    <source>
        <dbReference type="EMBL" id="MBZ4195143.1"/>
    </source>
</evidence>
<dbReference type="EC" id="2.1.1.171" evidence="3"/>
<dbReference type="Pfam" id="PF03602">
    <property type="entry name" value="Cons_hypoth95"/>
    <property type="match status" value="1"/>
</dbReference>
<dbReference type="CDD" id="cd02440">
    <property type="entry name" value="AdoMet_MTases"/>
    <property type="match status" value="1"/>
</dbReference>
<dbReference type="InterPro" id="IPR029063">
    <property type="entry name" value="SAM-dependent_MTases_sf"/>
</dbReference>
<dbReference type="InterPro" id="IPR004398">
    <property type="entry name" value="RNA_MeTrfase_RsmD"/>
</dbReference>
<evidence type="ECO:0000313" key="4">
    <source>
        <dbReference type="Proteomes" id="UP000772186"/>
    </source>
</evidence>
<dbReference type="SUPFAM" id="SSF53335">
    <property type="entry name" value="S-adenosyl-L-methionine-dependent methyltransferases"/>
    <property type="match status" value="1"/>
</dbReference>
<keyword evidence="1 3" id="KW-0489">Methyltransferase</keyword>
<dbReference type="PANTHER" id="PTHR43542">
    <property type="entry name" value="METHYLTRANSFERASE"/>
    <property type="match status" value="1"/>
</dbReference>
<dbReference type="PANTHER" id="PTHR43542:SF1">
    <property type="entry name" value="METHYLTRANSFERASE"/>
    <property type="match status" value="1"/>
</dbReference>